<proteinExistence type="predicted"/>
<protein>
    <submittedName>
        <fullName evidence="1">Uncharacterized protein</fullName>
    </submittedName>
</protein>
<organism evidence="1 2">
    <name type="scientific">Delitschia confertaspora ATCC 74209</name>
    <dbReference type="NCBI Taxonomy" id="1513339"/>
    <lineage>
        <taxon>Eukaryota</taxon>
        <taxon>Fungi</taxon>
        <taxon>Dikarya</taxon>
        <taxon>Ascomycota</taxon>
        <taxon>Pezizomycotina</taxon>
        <taxon>Dothideomycetes</taxon>
        <taxon>Pleosporomycetidae</taxon>
        <taxon>Pleosporales</taxon>
        <taxon>Delitschiaceae</taxon>
        <taxon>Delitschia</taxon>
    </lineage>
</organism>
<accession>A0A9P4MWE2</accession>
<evidence type="ECO:0000313" key="2">
    <source>
        <dbReference type="Proteomes" id="UP000799536"/>
    </source>
</evidence>
<dbReference type="OrthoDB" id="674604at2759"/>
<reference evidence="1" key="1">
    <citation type="journal article" date="2020" name="Stud. Mycol.">
        <title>101 Dothideomycetes genomes: a test case for predicting lifestyles and emergence of pathogens.</title>
        <authorList>
            <person name="Haridas S."/>
            <person name="Albert R."/>
            <person name="Binder M."/>
            <person name="Bloem J."/>
            <person name="Labutti K."/>
            <person name="Salamov A."/>
            <person name="Andreopoulos B."/>
            <person name="Baker S."/>
            <person name="Barry K."/>
            <person name="Bills G."/>
            <person name="Bluhm B."/>
            <person name="Cannon C."/>
            <person name="Castanera R."/>
            <person name="Culley D."/>
            <person name="Daum C."/>
            <person name="Ezra D."/>
            <person name="Gonzalez J."/>
            <person name="Henrissat B."/>
            <person name="Kuo A."/>
            <person name="Liang C."/>
            <person name="Lipzen A."/>
            <person name="Lutzoni F."/>
            <person name="Magnuson J."/>
            <person name="Mondo S."/>
            <person name="Nolan M."/>
            <person name="Ohm R."/>
            <person name="Pangilinan J."/>
            <person name="Park H.-J."/>
            <person name="Ramirez L."/>
            <person name="Alfaro M."/>
            <person name="Sun H."/>
            <person name="Tritt A."/>
            <person name="Yoshinaga Y."/>
            <person name="Zwiers L.-H."/>
            <person name="Turgeon B."/>
            <person name="Goodwin S."/>
            <person name="Spatafora J."/>
            <person name="Crous P."/>
            <person name="Grigoriev I."/>
        </authorList>
    </citation>
    <scope>NUCLEOTIDE SEQUENCE</scope>
    <source>
        <strain evidence="1">ATCC 74209</strain>
    </source>
</reference>
<comment type="caution">
    <text evidence="1">The sequence shown here is derived from an EMBL/GenBank/DDBJ whole genome shotgun (WGS) entry which is preliminary data.</text>
</comment>
<name>A0A9P4MWE2_9PLEO</name>
<evidence type="ECO:0000313" key="1">
    <source>
        <dbReference type="EMBL" id="KAF2205042.1"/>
    </source>
</evidence>
<feature type="non-terminal residue" evidence="1">
    <location>
        <position position="78"/>
    </location>
</feature>
<dbReference type="Proteomes" id="UP000799536">
    <property type="component" value="Unassembled WGS sequence"/>
</dbReference>
<sequence length="78" mass="8652">MLFLRKVKVRGSASRFFSIIAPELAAREPGMLRGIKSALDADSGILEMALKDQSRSAILQPFWGYSRLARKSSLTLLL</sequence>
<gene>
    <name evidence="1" type="ORF">GQ43DRAFT_75377</name>
</gene>
<dbReference type="AlphaFoldDB" id="A0A9P4MWE2"/>
<keyword evidence="2" id="KW-1185">Reference proteome</keyword>
<dbReference type="EMBL" id="ML993863">
    <property type="protein sequence ID" value="KAF2205042.1"/>
    <property type="molecule type" value="Genomic_DNA"/>
</dbReference>